<dbReference type="FunFam" id="3.40.850.10:FF:000033">
    <property type="entry name" value="Kinesin-like protein KIN-12E"/>
    <property type="match status" value="1"/>
</dbReference>
<dbReference type="SMART" id="SM00129">
    <property type="entry name" value="KISc"/>
    <property type="match status" value="1"/>
</dbReference>
<feature type="compositionally biased region" description="Low complexity" evidence="9">
    <location>
        <begin position="123"/>
        <end position="135"/>
    </location>
</feature>
<feature type="coiled-coil region" evidence="8">
    <location>
        <begin position="2069"/>
        <end position="2096"/>
    </location>
</feature>
<dbReference type="GO" id="GO:0007018">
    <property type="term" value="P:microtubule-based movement"/>
    <property type="evidence" value="ECO:0007669"/>
    <property type="project" value="InterPro"/>
</dbReference>
<evidence type="ECO:0000256" key="1">
    <source>
        <dbReference type="ARBA" id="ARBA00022701"/>
    </source>
</evidence>
<feature type="domain" description="Kinesin motor" evidence="10">
    <location>
        <begin position="191"/>
        <end position="528"/>
    </location>
</feature>
<feature type="coiled-coil region" evidence="8">
    <location>
        <begin position="2137"/>
        <end position="2171"/>
    </location>
</feature>
<reference evidence="11 12" key="1">
    <citation type="journal article" date="2015" name="Proc. Natl. Acad. Sci. U.S.A.">
        <title>The resurrection genome of Boea hygrometrica: A blueprint for survival of dehydration.</title>
        <authorList>
            <person name="Xiao L."/>
            <person name="Yang G."/>
            <person name="Zhang L."/>
            <person name="Yang X."/>
            <person name="Zhao S."/>
            <person name="Ji Z."/>
            <person name="Zhou Q."/>
            <person name="Hu M."/>
            <person name="Wang Y."/>
            <person name="Chen M."/>
            <person name="Xu Y."/>
            <person name="Jin H."/>
            <person name="Xiao X."/>
            <person name="Hu G."/>
            <person name="Bao F."/>
            <person name="Hu Y."/>
            <person name="Wan P."/>
            <person name="Li L."/>
            <person name="Deng X."/>
            <person name="Kuang T."/>
            <person name="Xiang C."/>
            <person name="Zhu J.K."/>
            <person name="Oliver M.J."/>
            <person name="He Y."/>
        </authorList>
    </citation>
    <scope>NUCLEOTIDE SEQUENCE [LARGE SCALE GENOMIC DNA]</scope>
    <source>
        <strain evidence="12">cv. XS01</strain>
    </source>
</reference>
<proteinExistence type="inferred from homology"/>
<keyword evidence="5 7" id="KW-0505">Motor protein</keyword>
<dbReference type="EMBL" id="KV005707">
    <property type="protein sequence ID" value="KZV33656.1"/>
    <property type="molecule type" value="Genomic_DNA"/>
</dbReference>
<feature type="coiled-coil region" evidence="8">
    <location>
        <begin position="535"/>
        <end position="562"/>
    </location>
</feature>
<evidence type="ECO:0000256" key="3">
    <source>
        <dbReference type="ARBA" id="ARBA00022840"/>
    </source>
</evidence>
<dbReference type="Pfam" id="PF00225">
    <property type="entry name" value="Kinesin"/>
    <property type="match status" value="1"/>
</dbReference>
<dbReference type="PRINTS" id="PR00380">
    <property type="entry name" value="KINESINHEAVY"/>
</dbReference>
<evidence type="ECO:0000313" key="11">
    <source>
        <dbReference type="EMBL" id="KZV33656.1"/>
    </source>
</evidence>
<dbReference type="Gene3D" id="3.40.850.10">
    <property type="entry name" value="Kinesin motor domain"/>
    <property type="match status" value="1"/>
</dbReference>
<evidence type="ECO:0000256" key="8">
    <source>
        <dbReference type="SAM" id="Coils"/>
    </source>
</evidence>
<dbReference type="SUPFAM" id="SSF52540">
    <property type="entry name" value="P-loop containing nucleoside triphosphate hydrolases"/>
    <property type="match status" value="1"/>
</dbReference>
<evidence type="ECO:0000256" key="7">
    <source>
        <dbReference type="PROSITE-ProRule" id="PRU00283"/>
    </source>
</evidence>
<keyword evidence="3 7" id="KW-0067">ATP-binding</keyword>
<dbReference type="GO" id="GO:0005874">
    <property type="term" value="C:microtubule"/>
    <property type="evidence" value="ECO:0007669"/>
    <property type="project" value="UniProtKB-KW"/>
</dbReference>
<feature type="region of interest" description="Disordered" evidence="9">
    <location>
        <begin position="97"/>
        <end position="144"/>
    </location>
</feature>
<dbReference type="CDD" id="cd01373">
    <property type="entry name" value="KISc_KLP2_like"/>
    <property type="match status" value="1"/>
</dbReference>
<evidence type="ECO:0000256" key="2">
    <source>
        <dbReference type="ARBA" id="ARBA00022741"/>
    </source>
</evidence>
<dbReference type="PANTHER" id="PTHR37739">
    <property type="entry name" value="KINESIN-LIKE PROTEIN KIN-12D"/>
    <property type="match status" value="1"/>
</dbReference>
<dbReference type="PANTHER" id="PTHR37739:SF18">
    <property type="entry name" value="KINESIN-LIKE PROTEIN KIN-12C"/>
    <property type="match status" value="1"/>
</dbReference>
<name>A0A2Z7BP22_9LAMI</name>
<feature type="region of interest" description="Disordered" evidence="9">
    <location>
        <begin position="1311"/>
        <end position="1356"/>
    </location>
</feature>
<keyword evidence="2 7" id="KW-0547">Nucleotide-binding</keyword>
<dbReference type="PROSITE" id="PS50067">
    <property type="entry name" value="KINESIN_MOTOR_2"/>
    <property type="match status" value="1"/>
</dbReference>
<feature type="region of interest" description="Disordered" evidence="9">
    <location>
        <begin position="1"/>
        <end position="79"/>
    </location>
</feature>
<evidence type="ECO:0000256" key="4">
    <source>
        <dbReference type="ARBA" id="ARBA00023054"/>
    </source>
</evidence>
<feature type="binding site" evidence="7">
    <location>
        <begin position="272"/>
        <end position="279"/>
    </location>
    <ligand>
        <name>ATP</name>
        <dbReference type="ChEBI" id="CHEBI:30616"/>
    </ligand>
</feature>
<keyword evidence="4 8" id="KW-0175">Coiled coil</keyword>
<keyword evidence="12" id="KW-1185">Reference proteome</keyword>
<evidence type="ECO:0000256" key="6">
    <source>
        <dbReference type="ARBA" id="ARBA00034488"/>
    </source>
</evidence>
<evidence type="ECO:0000313" key="12">
    <source>
        <dbReference type="Proteomes" id="UP000250235"/>
    </source>
</evidence>
<feature type="coiled-coil region" evidence="8">
    <location>
        <begin position="624"/>
        <end position="651"/>
    </location>
</feature>
<dbReference type="GO" id="GO:0003777">
    <property type="term" value="F:microtubule motor activity"/>
    <property type="evidence" value="ECO:0007669"/>
    <property type="project" value="InterPro"/>
</dbReference>
<feature type="compositionally biased region" description="Low complexity" evidence="9">
    <location>
        <begin position="1314"/>
        <end position="1324"/>
    </location>
</feature>
<dbReference type="GO" id="GO:0005524">
    <property type="term" value="F:ATP binding"/>
    <property type="evidence" value="ECO:0007669"/>
    <property type="project" value="UniProtKB-UniRule"/>
</dbReference>
<dbReference type="Proteomes" id="UP000250235">
    <property type="component" value="Unassembled WGS sequence"/>
</dbReference>
<dbReference type="InterPro" id="IPR001752">
    <property type="entry name" value="Kinesin_motor_dom"/>
</dbReference>
<dbReference type="InterPro" id="IPR019821">
    <property type="entry name" value="Kinesin_motor_CS"/>
</dbReference>
<accession>A0A2Z7BP22</accession>
<dbReference type="PROSITE" id="PS00411">
    <property type="entry name" value="KINESIN_MOTOR_1"/>
    <property type="match status" value="1"/>
</dbReference>
<organism evidence="11 12">
    <name type="scientific">Dorcoceras hygrometricum</name>
    <dbReference type="NCBI Taxonomy" id="472368"/>
    <lineage>
        <taxon>Eukaryota</taxon>
        <taxon>Viridiplantae</taxon>
        <taxon>Streptophyta</taxon>
        <taxon>Embryophyta</taxon>
        <taxon>Tracheophyta</taxon>
        <taxon>Spermatophyta</taxon>
        <taxon>Magnoliopsida</taxon>
        <taxon>eudicotyledons</taxon>
        <taxon>Gunneridae</taxon>
        <taxon>Pentapetalae</taxon>
        <taxon>asterids</taxon>
        <taxon>lamiids</taxon>
        <taxon>Lamiales</taxon>
        <taxon>Gesneriaceae</taxon>
        <taxon>Didymocarpoideae</taxon>
        <taxon>Trichosporeae</taxon>
        <taxon>Loxocarpinae</taxon>
        <taxon>Dorcoceras</taxon>
    </lineage>
</organism>
<evidence type="ECO:0000259" key="10">
    <source>
        <dbReference type="PROSITE" id="PS50067"/>
    </source>
</evidence>
<dbReference type="GO" id="GO:0008017">
    <property type="term" value="F:microtubule binding"/>
    <property type="evidence" value="ECO:0007669"/>
    <property type="project" value="InterPro"/>
</dbReference>
<sequence>MKASTMSNDCSSTRSAQLKSPQRLTNENEVESPSNQMPLTPSRAPLSSIPDPSQLQSKTHNQLLQHHSKEKPESSRSIGGKKFEAIAEMELMSSFLTTPRGHTTGKAAHSEPGSAQSIPQVRSGPKSSNISSTSSGATVPRLPCQLGSVGGRGGFYPRVSRRISVSNPEELPVQVSHFELDEDPGFWENHNVQVLIRIRPLNNNEIVSQGYERCVRQESSQSVVWLGHPETRFTFDHVACESTSQEKLFRVVGLPMVDNCMSGYNSCIFAYGQTGSGKTYTMMGETDKMNEKLSADCGITSRIFEYLFTKITKEEEDRKNERLTYSCKCSFLEIYNEQITDLLEHLPTNLQLREDSKKGVYVENLTQYSVRTANDVLELLQQGAANRKIAATHMNSESSRSHSVFTCIIESRWEKDSMVHLRFGRLNLVDLAGSERQKSSGAEGERLKEAANINKSLSTLGMVIMSLVDRAHGKHRHVPYRDSRLTFLLQDSLGGNSKTTIIANISPSTCSVYETLSTLKFAQRAKLIQNNAKINEDASGDVIALQRQIQQLKDQLSFLMKHQHASLDLPDFALDSEKYSLGYFPGRSETFDETNVYGEHKIPRGGLKKMKNLEDTLSGALHQKKLTEMEVKRLRAEIERMNLLVHQQEEEAQCTKTMIRLRDEKIQHLESLLNGPTCADKFYQDENNALREEIKLLQEKIDKHPEVNRLKLENFRLREQIRMYQDFCEQGERERLLDEISGLHNQGLEVERELQRCKEMNTKLIREVDELQHQLVNSMSCNQDTLNSTENILRNKNLLDEATSSSHQCNEAYHDTDGQNIKSNCDDVHKQLMDAQSLLNTLKLGHVQLNKEPDFVQPVNQKVLKVQDNGEIIVREFEDICKGYGREITGSGNHYPNIAIEVNDDTDILTLQAKLDELYVELKEAQMLNGQYIKERTTWLSNDNETKIVQNEVELEATKAIMHLQEEMVRLQEDFQMRLCSLVQQNLSLKNSISDKEEELRFTCSKWESATLELTTFLTDGFRSLGDAATQITSISHSFPSANGWVSEHVERAAKICVEKEQTILLLQKSLEDAQKNVMQMEQKLYSLKCATVVLTKYQQFENFSSGEKLQCSKISVDSTDAKEFLEQKPLPREGQTTDDPYGPLFLEKVLAGYSIDNIRCRADALTSVTHKTEFGTGDSETASANLILSETEDTVNGSRAEIFLCALKSDIHNTVSLCKDLIKGVLREIGDMRKDIVELKGDLESLQFSTVKVPPHIHLRCEDQLQMLQQIQIELVKVNDQLSSVTACFHQSMNKLCCVYSTESSAEMDGESPDCSNSFSDSSVQRAGGGDKFSSSKYGCENKPTEPILDPKSDEETHLSHNTVCLLFRNELTKAYKTSGKLKEFKAVSAHERNQSCALKSKMSNENARENSVKLLRDVHGQHNIQRFDRGSQKVGELADEGYIYPTTNFFTKIEEAYETMEEADDILKAMLLANEKANMMTALWKQSGKELMEDKENLIEEIKRLKFCILLKDGENEVLQDQIQFSFTEIANTLSSLEEIFIQMQTALELSACSDSNQVVEETKSFFCSSRSWLDALSFKAIQSDICMLVLQRQMGEYVHRFRRIKNITNADRPPLQEHSLITKIGISNVSWDDDTASHPVECRNEGDHIADKLGTEIKEFELVHSDTENKNSELKKELEHKDVILKGLLSDFSLLQELASQRKDIKDELEKFIVASNELQDKLQIRRVQLDDMQAKNAKLEGQMAEAERAIFNSKSELDQAIKMSNVLSEQNVGLKVLLEDLYLKKSEAEQLVEDQREAIKNLENEIIRLSSSPEKNLELSIEDVEKSLTRVTAERDQLFDKLGCLQDRLDMACALADENQAIAAEARQDSEASKIYAVQKEEEVKILERSVEELEHTINVLEKKVQEMEEEIEKHCMRKETLELEFQALRRRLTTVEDFTETMQSDNTSSTVPEHQPSRKLHIKALEVNEAHSRLRYLEEKNAEQAHKINQLKDYISELVLHAEAQASQYQQKYKNLEAMVREVKPDFSFVSVAPTVESADKISTKTRGSSSPFRCIASLVQHVNQEKDRELSNARLQIEELEALAASRHKEVCVLNTRLASAENMTHDVIRDLLSVKLDITNYANIVGQHQLQKLIKEVQHQRREFAVMEQEIVNLRSHINELHEDKERCIIEVNKSKADQLGLQIMLEQLQQRDQMLIAQNDMLKIDKSNLQMKVTELDDMVKKLLKMQDGQHNNQQQTNSLLRWPFELDLDERLARSRKVLSRINNEFELYRKPEDKLERRGKEKKLR</sequence>
<feature type="coiled-coil region" evidence="8">
    <location>
        <begin position="1660"/>
        <end position="1845"/>
    </location>
</feature>
<dbReference type="OrthoDB" id="3176171at2759"/>
<keyword evidence="1" id="KW-0493">Microtubule</keyword>
<dbReference type="InterPro" id="IPR044986">
    <property type="entry name" value="KIF15/KIN-12"/>
</dbReference>
<comment type="similarity">
    <text evidence="6">Belongs to the TRAFAC class myosin-kinesin ATPase superfamily. Kinesin family. KIN-12 subfamily.</text>
</comment>
<feature type="compositionally biased region" description="Polar residues" evidence="9">
    <location>
        <begin position="1"/>
        <end position="39"/>
    </location>
</feature>
<dbReference type="InterPro" id="IPR036961">
    <property type="entry name" value="Kinesin_motor_dom_sf"/>
</dbReference>
<evidence type="ECO:0000256" key="5">
    <source>
        <dbReference type="ARBA" id="ARBA00023175"/>
    </source>
</evidence>
<feature type="compositionally biased region" description="Polar residues" evidence="9">
    <location>
        <begin position="50"/>
        <end position="65"/>
    </location>
</feature>
<feature type="coiled-coil region" evidence="8">
    <location>
        <begin position="1881"/>
        <end position="1936"/>
    </location>
</feature>
<evidence type="ECO:0000256" key="9">
    <source>
        <dbReference type="SAM" id="MobiDB-lite"/>
    </source>
</evidence>
<dbReference type="InterPro" id="IPR027417">
    <property type="entry name" value="P-loop_NTPase"/>
</dbReference>
<protein>
    <submittedName>
        <fullName evidence="11">Phragmoplast orienting kinesin-1</fullName>
    </submittedName>
</protein>
<gene>
    <name evidence="11" type="ORF">F511_12355</name>
</gene>
<feature type="coiled-coil region" evidence="8">
    <location>
        <begin position="1057"/>
        <end position="1091"/>
    </location>
</feature>